<keyword evidence="2" id="KW-0812">Transmembrane</keyword>
<dbReference type="AlphaFoldDB" id="A0A9P0DW66"/>
<dbReference type="EMBL" id="OU896711">
    <property type="protein sequence ID" value="CAH1170160.1"/>
    <property type="molecule type" value="Genomic_DNA"/>
</dbReference>
<dbReference type="InterPro" id="IPR050373">
    <property type="entry name" value="Fibrinogen_C-term_domain"/>
</dbReference>
<feature type="domain" description="Fibrinogen C-terminal" evidence="3">
    <location>
        <begin position="211"/>
        <end position="432"/>
    </location>
</feature>
<reference evidence="4" key="1">
    <citation type="submission" date="2022-01" db="EMBL/GenBank/DDBJ databases">
        <authorList>
            <person name="King R."/>
        </authorList>
    </citation>
    <scope>NUCLEOTIDE SEQUENCE</scope>
</reference>
<keyword evidence="2" id="KW-0472">Membrane</keyword>
<dbReference type="Proteomes" id="UP001153737">
    <property type="component" value="Chromosome 5"/>
</dbReference>
<keyword evidence="2" id="KW-1133">Transmembrane helix</keyword>
<dbReference type="SMART" id="SM00186">
    <property type="entry name" value="FBG"/>
    <property type="match status" value="1"/>
</dbReference>
<reference evidence="4" key="2">
    <citation type="submission" date="2022-10" db="EMBL/GenBank/DDBJ databases">
        <authorList>
            <consortium name="ENA_rothamsted_submissions"/>
            <consortium name="culmorum"/>
            <person name="King R."/>
        </authorList>
    </citation>
    <scope>NUCLEOTIDE SEQUENCE</scope>
</reference>
<name>A0A9P0DW66_PHACE</name>
<dbReference type="PROSITE" id="PS51406">
    <property type="entry name" value="FIBRINOGEN_C_2"/>
    <property type="match status" value="1"/>
</dbReference>
<accession>A0A9P0DW66</accession>
<dbReference type="CDD" id="cd00087">
    <property type="entry name" value="FReD"/>
    <property type="match status" value="1"/>
</dbReference>
<evidence type="ECO:0000256" key="1">
    <source>
        <dbReference type="ARBA" id="ARBA00023157"/>
    </source>
</evidence>
<sequence>MIDAKQFTVSYLANMTSLKHFVLLIFMCFIVFAASVPSSRSSRDVSQNENVAARISRKNPITFHLRKYDIRIDGLESMSYPDLKDIIRSQYVEDAEEGNIQGNQSFKSMAQDPIEKNVRIEHANKSAEEIENNDIYATLEDLRNKLDEIEKIRSSELKYDEAILETLKEITSLYNKTLQKSDGDLYLTKVGVSKPIITESSFKIESKEERRMRKMIPKNCLEVLEYGNNVSGVYQIQPDRLKEPFMVLCDMEIKGGGWTHIQKRFDGSVDFFLGWWEYKTGFGDLLGEFWIGLEHIRWLTGLTPSELLVEIVDRDNVTKYAHYKAFGIGTEPDGYGLDVLSGYSGDAGDSLEYHRGSKFTTKDFDQDNYVENCAVKYGGAWWFRNCFESNLNGKYINVPLTSVTAHEGLDWHTFRNSGYCHAKSRMLVKPGRS</sequence>
<feature type="transmembrane region" description="Helical" evidence="2">
    <location>
        <begin position="21"/>
        <end position="38"/>
    </location>
</feature>
<dbReference type="PROSITE" id="PS00514">
    <property type="entry name" value="FIBRINOGEN_C_1"/>
    <property type="match status" value="1"/>
</dbReference>
<dbReference type="SUPFAM" id="SSF56496">
    <property type="entry name" value="Fibrinogen C-terminal domain-like"/>
    <property type="match status" value="1"/>
</dbReference>
<evidence type="ECO:0000313" key="4">
    <source>
        <dbReference type="EMBL" id="CAH1170160.1"/>
    </source>
</evidence>
<dbReference type="PANTHER" id="PTHR19143">
    <property type="entry name" value="FIBRINOGEN/TENASCIN/ANGIOPOEITIN"/>
    <property type="match status" value="1"/>
</dbReference>
<keyword evidence="5" id="KW-1185">Reference proteome</keyword>
<organism evidence="4 5">
    <name type="scientific">Phaedon cochleariae</name>
    <name type="common">Mustard beetle</name>
    <dbReference type="NCBI Taxonomy" id="80249"/>
    <lineage>
        <taxon>Eukaryota</taxon>
        <taxon>Metazoa</taxon>
        <taxon>Ecdysozoa</taxon>
        <taxon>Arthropoda</taxon>
        <taxon>Hexapoda</taxon>
        <taxon>Insecta</taxon>
        <taxon>Pterygota</taxon>
        <taxon>Neoptera</taxon>
        <taxon>Endopterygota</taxon>
        <taxon>Coleoptera</taxon>
        <taxon>Polyphaga</taxon>
        <taxon>Cucujiformia</taxon>
        <taxon>Chrysomeloidea</taxon>
        <taxon>Chrysomelidae</taxon>
        <taxon>Chrysomelinae</taxon>
        <taxon>Chrysomelini</taxon>
        <taxon>Phaedon</taxon>
    </lineage>
</organism>
<proteinExistence type="predicted"/>
<dbReference type="Gene3D" id="3.90.215.10">
    <property type="entry name" value="Gamma Fibrinogen, chain A, domain 1"/>
    <property type="match status" value="1"/>
</dbReference>
<dbReference type="InterPro" id="IPR020837">
    <property type="entry name" value="Fibrinogen_CS"/>
</dbReference>
<gene>
    <name evidence="4" type="ORF">PHAECO_LOCUS9439</name>
</gene>
<dbReference type="OrthoDB" id="6350391at2759"/>
<evidence type="ECO:0000259" key="3">
    <source>
        <dbReference type="PROSITE" id="PS51406"/>
    </source>
</evidence>
<dbReference type="GO" id="GO:0005615">
    <property type="term" value="C:extracellular space"/>
    <property type="evidence" value="ECO:0007669"/>
    <property type="project" value="TreeGrafter"/>
</dbReference>
<dbReference type="Pfam" id="PF00147">
    <property type="entry name" value="Fibrinogen_C"/>
    <property type="match status" value="1"/>
</dbReference>
<dbReference type="InterPro" id="IPR036056">
    <property type="entry name" value="Fibrinogen-like_C"/>
</dbReference>
<dbReference type="InterPro" id="IPR002181">
    <property type="entry name" value="Fibrinogen_a/b/g_C_dom"/>
</dbReference>
<protein>
    <recommendedName>
        <fullName evidence="3">Fibrinogen C-terminal domain-containing protein</fullName>
    </recommendedName>
</protein>
<evidence type="ECO:0000256" key="2">
    <source>
        <dbReference type="SAM" id="Phobius"/>
    </source>
</evidence>
<keyword evidence="1" id="KW-1015">Disulfide bond</keyword>
<dbReference type="NCBIfam" id="NF040941">
    <property type="entry name" value="GGGWT_bact"/>
    <property type="match status" value="1"/>
</dbReference>
<evidence type="ECO:0000313" key="5">
    <source>
        <dbReference type="Proteomes" id="UP001153737"/>
    </source>
</evidence>
<dbReference type="InterPro" id="IPR014716">
    <property type="entry name" value="Fibrinogen_a/b/g_C_1"/>
</dbReference>
<dbReference type="PANTHER" id="PTHR19143:SF458">
    <property type="entry name" value="FIBRINOGEN C-TERMINAL DOMAIN-CONTAINING PROTEIN-RELATED"/>
    <property type="match status" value="1"/>
</dbReference>